<sequence>MAYKKDLATGLIGRAIDTKATSLVLQSGYGASMPKVPFYLTLTPATQLSTQGNSEIVLVTGRTSDTLTITRAQKNTTAKSFAVGDIVAAGSYADDENGVYSTSEIDTGRVWIDGRPIYRKVVRGTVNMVGGYNTSSLPHGIQGLTSRWELIKYYGNMRLGGTLSNNLVKQALPYIEGTHQSGVTSIDQTNITISGSYPWGSSEVSLVLEYVK</sequence>
<accession>A0A8S5T934</accession>
<organism evidence="1">
    <name type="scientific">Podoviridae sp. ctU557</name>
    <dbReference type="NCBI Taxonomy" id="2827736"/>
    <lineage>
        <taxon>Viruses</taxon>
        <taxon>Duplodnaviria</taxon>
        <taxon>Heunggongvirae</taxon>
        <taxon>Uroviricota</taxon>
        <taxon>Caudoviricetes</taxon>
    </lineage>
</organism>
<dbReference type="EMBL" id="BK032771">
    <property type="protein sequence ID" value="DAF59487.1"/>
    <property type="molecule type" value="Genomic_DNA"/>
</dbReference>
<protein>
    <submittedName>
        <fullName evidence="1">Tail fiber protein</fullName>
    </submittedName>
</protein>
<name>A0A8S5T934_9CAUD</name>
<reference evidence="1" key="1">
    <citation type="journal article" date="2021" name="Proc. Natl. Acad. Sci. U.S.A.">
        <title>A Catalog of Tens of Thousands of Viruses from Human Metagenomes Reveals Hidden Associations with Chronic Diseases.</title>
        <authorList>
            <person name="Tisza M.J."/>
            <person name="Buck C.B."/>
        </authorList>
    </citation>
    <scope>NUCLEOTIDE SEQUENCE</scope>
    <source>
        <strain evidence="1">CtU557</strain>
    </source>
</reference>
<proteinExistence type="predicted"/>
<evidence type="ECO:0000313" key="1">
    <source>
        <dbReference type="EMBL" id="DAF59487.1"/>
    </source>
</evidence>